<dbReference type="PANTHER" id="PTHR14256">
    <property type="entry name" value="NADH-UBIQUINONE OXIDOREDUCTASE MLRQ SUBUNIT"/>
    <property type="match status" value="1"/>
</dbReference>
<dbReference type="PANTHER" id="PTHR14256:SF5">
    <property type="entry name" value="NADH DEHYDROGENASE [UBIQUINONE] 1 ALPHA SUBCOMPLEX SUBUNIT 4-LIKE 2"/>
    <property type="match status" value="1"/>
</dbReference>
<sequence length="73" mass="8424">MTSRTLREKTHRATSSSYLSRLINARKYPLIPLIGFTGLGITNAALYLVKLTLFNPDISWVKKKEPEPWYKLD</sequence>
<feature type="transmembrane region" description="Helical" evidence="1">
    <location>
        <begin position="30"/>
        <end position="49"/>
    </location>
</feature>
<accession>A0A803KC20</accession>
<dbReference type="Ensembl" id="ENSXETT00000121971">
    <property type="protein sequence ID" value="ENSXETP00000117953"/>
    <property type="gene ID" value="ENSXETG00000048848"/>
</dbReference>
<dbReference type="InParanoid" id="A0A803KC20"/>
<organism evidence="2">
    <name type="scientific">Xenopus tropicalis</name>
    <name type="common">Western clawed frog</name>
    <name type="synonym">Silurana tropicalis</name>
    <dbReference type="NCBI Taxonomy" id="8364"/>
    <lineage>
        <taxon>Eukaryota</taxon>
        <taxon>Metazoa</taxon>
        <taxon>Chordata</taxon>
        <taxon>Craniata</taxon>
        <taxon>Vertebrata</taxon>
        <taxon>Euteleostomi</taxon>
        <taxon>Amphibia</taxon>
        <taxon>Batrachia</taxon>
        <taxon>Anura</taxon>
        <taxon>Pipoidea</taxon>
        <taxon>Pipidae</taxon>
        <taxon>Xenopodinae</taxon>
        <taxon>Xenopus</taxon>
        <taxon>Silurana</taxon>
    </lineage>
</organism>
<dbReference type="AlphaFoldDB" id="A0A803KC20"/>
<reference evidence="2" key="1">
    <citation type="journal article" date="2010" name="Science">
        <title>The genome of the Western clawed frog Xenopus tropicalis.</title>
        <authorList>
            <person name="Hellsten U."/>
            <person name="Harland R.M."/>
            <person name="Gilchrist M.J."/>
            <person name="Hendrix D."/>
            <person name="Jurka J."/>
            <person name="Kapitonov V."/>
            <person name="Ovcharenko I."/>
            <person name="Putnam N.H."/>
            <person name="Shu S."/>
            <person name="Taher L."/>
            <person name="Blitz I.L."/>
            <person name="Blumberg B."/>
            <person name="Dichmann D.S."/>
            <person name="Dubchak I."/>
            <person name="Amaya E."/>
            <person name="Detter J.C."/>
            <person name="Fletcher R."/>
            <person name="Gerhard D.S."/>
            <person name="Goodstein D."/>
            <person name="Graves T."/>
            <person name="Grigoriev I.V."/>
            <person name="Grimwood J."/>
            <person name="Kawashima T."/>
            <person name="Lindquist E."/>
            <person name="Lucas S.M."/>
            <person name="Mead P.E."/>
            <person name="Mitros T."/>
            <person name="Ogino H."/>
            <person name="Ohta Y."/>
            <person name="Poliakov A.V."/>
            <person name="Pollet N."/>
            <person name="Robert J."/>
            <person name="Salamov A."/>
            <person name="Sater A.K."/>
            <person name="Schmutz J."/>
            <person name="Terry A."/>
            <person name="Vize P.D."/>
            <person name="Warren W.C."/>
            <person name="Wells D."/>
            <person name="Wills A."/>
            <person name="Wilson R.K."/>
            <person name="Zimmerman L.B."/>
            <person name="Zorn A.M."/>
            <person name="Grainger R."/>
            <person name="Grammer T."/>
            <person name="Khokha M.K."/>
            <person name="Richardson P.M."/>
            <person name="Rokhsar D.S."/>
        </authorList>
    </citation>
    <scope>NUCLEOTIDE SEQUENCE [LARGE SCALE GENOMIC DNA]</scope>
    <source>
        <strain evidence="2">Nigerian</strain>
    </source>
</reference>
<keyword evidence="1" id="KW-1133">Transmembrane helix</keyword>
<dbReference type="InterPro" id="IPR010530">
    <property type="entry name" value="B12D"/>
</dbReference>
<dbReference type="Pfam" id="PF06522">
    <property type="entry name" value="B12D"/>
    <property type="match status" value="1"/>
</dbReference>
<name>A0A803KC20_XENTR</name>
<evidence type="ECO:0000256" key="1">
    <source>
        <dbReference type="SAM" id="Phobius"/>
    </source>
</evidence>
<dbReference type="FunCoup" id="A0A803KC20">
    <property type="interactions" value="799"/>
</dbReference>
<evidence type="ECO:0000313" key="2">
    <source>
        <dbReference type="Ensembl" id="ENSXETP00000117953"/>
    </source>
</evidence>
<protein>
    <submittedName>
        <fullName evidence="2">Uncharacterized protein</fullName>
    </submittedName>
</protein>
<keyword evidence="1" id="KW-0472">Membrane</keyword>
<keyword evidence="1" id="KW-0812">Transmembrane</keyword>
<reference evidence="2" key="2">
    <citation type="submission" date="2021-03" db="UniProtKB">
        <authorList>
            <consortium name="Ensembl"/>
        </authorList>
    </citation>
    <scope>IDENTIFICATION</scope>
</reference>
<proteinExistence type="predicted"/>